<dbReference type="InterPro" id="IPR053138">
    <property type="entry name" value="N-alpha-Ac-DABA_deacetylase"/>
</dbReference>
<dbReference type="RefSeq" id="WP_227181938.1">
    <property type="nucleotide sequence ID" value="NZ_JAJBZT010000012.1"/>
</dbReference>
<accession>A0ABS8DA73</accession>
<feature type="domain" description="Succinylglutamate desuccinylase/Aspartoacylase catalytic" evidence="5">
    <location>
        <begin position="33"/>
        <end position="116"/>
    </location>
</feature>
<dbReference type="Pfam" id="PF24827">
    <property type="entry name" value="AstE_AspA_cat"/>
    <property type="match status" value="1"/>
</dbReference>
<name>A0ABS8DA73_9NEIS</name>
<proteinExistence type="predicted"/>
<evidence type="ECO:0000313" key="7">
    <source>
        <dbReference type="Proteomes" id="UP001165395"/>
    </source>
</evidence>
<keyword evidence="4" id="KW-0862">Zinc</keyword>
<evidence type="ECO:0000256" key="2">
    <source>
        <dbReference type="ARBA" id="ARBA00022723"/>
    </source>
</evidence>
<dbReference type="PANTHER" id="PTHR37326:SF1">
    <property type="entry name" value="BLL3975 PROTEIN"/>
    <property type="match status" value="1"/>
</dbReference>
<dbReference type="EMBL" id="JAJBZT010000012">
    <property type="protein sequence ID" value="MCB6185107.1"/>
    <property type="molecule type" value="Genomic_DNA"/>
</dbReference>
<evidence type="ECO:0000256" key="3">
    <source>
        <dbReference type="ARBA" id="ARBA00022801"/>
    </source>
</evidence>
<dbReference type="Proteomes" id="UP001165395">
    <property type="component" value="Unassembled WGS sequence"/>
</dbReference>
<dbReference type="InterPro" id="IPR055438">
    <property type="entry name" value="AstE_AspA_cat"/>
</dbReference>
<evidence type="ECO:0000256" key="4">
    <source>
        <dbReference type="ARBA" id="ARBA00022833"/>
    </source>
</evidence>
<keyword evidence="7" id="KW-1185">Reference proteome</keyword>
<evidence type="ECO:0000259" key="5">
    <source>
        <dbReference type="Pfam" id="PF24827"/>
    </source>
</evidence>
<comment type="caution">
    <text evidence="6">The sequence shown here is derived from an EMBL/GenBank/DDBJ whole genome shotgun (WGS) entry which is preliminary data.</text>
</comment>
<evidence type="ECO:0000313" key="6">
    <source>
        <dbReference type="EMBL" id="MCB6185107.1"/>
    </source>
</evidence>
<comment type="cofactor">
    <cofactor evidence="1">
        <name>Zn(2+)</name>
        <dbReference type="ChEBI" id="CHEBI:29105"/>
    </cofactor>
</comment>
<gene>
    <name evidence="6" type="ORF">LIN78_16285</name>
</gene>
<protein>
    <submittedName>
        <fullName evidence="6">M14 family metallopeptidase</fullName>
    </submittedName>
</protein>
<dbReference type="CDD" id="cd06250">
    <property type="entry name" value="M14_PaAOTO_like"/>
    <property type="match status" value="1"/>
</dbReference>
<evidence type="ECO:0000256" key="1">
    <source>
        <dbReference type="ARBA" id="ARBA00001947"/>
    </source>
</evidence>
<dbReference type="SUPFAM" id="SSF53187">
    <property type="entry name" value="Zn-dependent exopeptidases"/>
    <property type="match status" value="1"/>
</dbReference>
<reference evidence="6" key="1">
    <citation type="submission" date="2021-10" db="EMBL/GenBank/DDBJ databases">
        <title>The complete genome sequence of Leeia sp. TBRC 13508.</title>
        <authorList>
            <person name="Charoenyingcharoen P."/>
            <person name="Yukphan P."/>
        </authorList>
    </citation>
    <scope>NUCLEOTIDE SEQUENCE</scope>
    <source>
        <strain evidence="6">TBRC 13508</strain>
    </source>
</reference>
<sequence length="382" mass="42235">MAYRSKSIQLPAVAPGASYFLKLHEFIGTRTLKSAYIHAGIHADEHPGLLVMNHLGNLLNELDKQNKILGRIVLVPFANPIGMAQKIFGHVVGRFNLDNGENFNRNYPCIYDKVSKELTKIAFEWNDIAGFKEWFISLLDQEGTLDPVAANKLELLKEAFRHDIVLDLHCDTGSILHIYSATDQQERAERLASCVNVKTVFLEEEAGGKPFDESYAKPWKLLRRAGLVDEQHQGFSATIELRGQTDVSDAQALEDAYGIIRFLIAEGILSKDALPPSKLIKPETPVKIYPLEGVAHIIAPATGVLVFHKKLGELVSAQALIGEVIPIDGGIDAKRIPIFSQTSGIIVVQHHIKLVRVGQRIALVAGEQPLTNRVTGKLLHNF</sequence>
<organism evidence="6 7">
    <name type="scientific">Leeia speluncae</name>
    <dbReference type="NCBI Taxonomy" id="2884804"/>
    <lineage>
        <taxon>Bacteria</taxon>
        <taxon>Pseudomonadati</taxon>
        <taxon>Pseudomonadota</taxon>
        <taxon>Betaproteobacteria</taxon>
        <taxon>Neisseriales</taxon>
        <taxon>Leeiaceae</taxon>
        <taxon>Leeia</taxon>
    </lineage>
</organism>
<dbReference type="Gene3D" id="3.40.630.10">
    <property type="entry name" value="Zn peptidases"/>
    <property type="match status" value="1"/>
</dbReference>
<dbReference type="PANTHER" id="PTHR37326">
    <property type="entry name" value="BLL3975 PROTEIN"/>
    <property type="match status" value="1"/>
</dbReference>
<keyword evidence="2" id="KW-0479">Metal-binding</keyword>
<keyword evidence="3" id="KW-0378">Hydrolase</keyword>